<accession>A0AAN7R7D5</accession>
<protein>
    <recommendedName>
        <fullName evidence="1">HVA22-like protein</fullName>
    </recommendedName>
</protein>
<comment type="similarity">
    <text evidence="1">Belongs to the DP1 family.</text>
</comment>
<dbReference type="PANTHER" id="PTHR12300">
    <property type="entry name" value="HVA22-LIKE PROTEINS"/>
    <property type="match status" value="1"/>
</dbReference>
<organism evidence="2 3">
    <name type="scientific">Trapa natans</name>
    <name type="common">Water chestnut</name>
    <dbReference type="NCBI Taxonomy" id="22666"/>
    <lineage>
        <taxon>Eukaryota</taxon>
        <taxon>Viridiplantae</taxon>
        <taxon>Streptophyta</taxon>
        <taxon>Embryophyta</taxon>
        <taxon>Tracheophyta</taxon>
        <taxon>Spermatophyta</taxon>
        <taxon>Magnoliopsida</taxon>
        <taxon>eudicotyledons</taxon>
        <taxon>Gunneridae</taxon>
        <taxon>Pentapetalae</taxon>
        <taxon>rosids</taxon>
        <taxon>malvids</taxon>
        <taxon>Myrtales</taxon>
        <taxon>Lythraceae</taxon>
        <taxon>Trapa</taxon>
    </lineage>
</organism>
<dbReference type="EMBL" id="JAXQNO010000009">
    <property type="protein sequence ID" value="KAK4791000.1"/>
    <property type="molecule type" value="Genomic_DNA"/>
</dbReference>
<evidence type="ECO:0000256" key="1">
    <source>
        <dbReference type="RuleBase" id="RU362006"/>
    </source>
</evidence>
<proteinExistence type="inferred from homology"/>
<evidence type="ECO:0000313" key="3">
    <source>
        <dbReference type="Proteomes" id="UP001346149"/>
    </source>
</evidence>
<gene>
    <name evidence="2" type="ORF">SAY86_031413</name>
</gene>
<evidence type="ECO:0000313" key="2">
    <source>
        <dbReference type="EMBL" id="KAK4791000.1"/>
    </source>
</evidence>
<dbReference type="PANTHER" id="PTHR12300:SF139">
    <property type="entry name" value="HVA22-LIKE PROTEIN E"/>
    <property type="match status" value="1"/>
</dbReference>
<reference evidence="2 3" key="1">
    <citation type="journal article" date="2023" name="Hortic Res">
        <title>Pangenome of water caltrop reveals structural variations and asymmetric subgenome divergence after allopolyploidization.</title>
        <authorList>
            <person name="Zhang X."/>
            <person name="Chen Y."/>
            <person name="Wang L."/>
            <person name="Yuan Y."/>
            <person name="Fang M."/>
            <person name="Shi L."/>
            <person name="Lu R."/>
            <person name="Comes H.P."/>
            <person name="Ma Y."/>
            <person name="Chen Y."/>
            <person name="Huang G."/>
            <person name="Zhou Y."/>
            <person name="Zheng Z."/>
            <person name="Qiu Y."/>
        </authorList>
    </citation>
    <scope>NUCLEOTIDE SEQUENCE [LARGE SCALE GENOMIC DNA]</scope>
    <source>
        <strain evidence="2">F231</strain>
    </source>
</reference>
<comment type="caution">
    <text evidence="2">The sequence shown here is derived from an EMBL/GenBank/DDBJ whole genome shotgun (WGS) entry which is preliminary data.</text>
</comment>
<keyword evidence="3" id="KW-1185">Reference proteome</keyword>
<dbReference type="Proteomes" id="UP001346149">
    <property type="component" value="Unassembled WGS sequence"/>
</dbReference>
<dbReference type="InterPro" id="IPR004345">
    <property type="entry name" value="TB2_DP1_HVA22"/>
</dbReference>
<name>A0AAN7R7D5_TRANT</name>
<dbReference type="GO" id="GO:0016020">
    <property type="term" value="C:membrane"/>
    <property type="evidence" value="ECO:0007669"/>
    <property type="project" value="UniProtKB-SubCell"/>
</dbReference>
<dbReference type="AlphaFoldDB" id="A0AAN7R7D5"/>
<sequence length="108" mass="12686">MGHLWTFITNLHSLAGYASVVAIETSRLEDEQQWLPYWIAYSFLTLMEMLLRPLLRWIPIWYDIKLVMVAWMVLPQFKGAAFLYQKIIREQLLNMAGVAMRGKAHSQD</sequence>
<dbReference type="Pfam" id="PF03134">
    <property type="entry name" value="TB2_DP1_HVA22"/>
    <property type="match status" value="1"/>
</dbReference>
<comment type="subcellular location">
    <subcellularLocation>
        <location evidence="1">Membrane</location>
        <topology evidence="1">Multi-pass membrane protein</topology>
    </subcellularLocation>
</comment>